<accession>A0A933I9C2</accession>
<evidence type="ECO:0000313" key="2">
    <source>
        <dbReference type="Proteomes" id="UP000736328"/>
    </source>
</evidence>
<gene>
    <name evidence="1" type="ORF">HY768_05175</name>
</gene>
<reference evidence="1" key="1">
    <citation type="submission" date="2020-07" db="EMBL/GenBank/DDBJ databases">
        <title>Huge and variable diversity of episymbiotic CPR bacteria and DPANN archaea in groundwater ecosystems.</title>
        <authorList>
            <person name="He C.Y."/>
            <person name="Keren R."/>
            <person name="Whittaker M."/>
            <person name="Farag I.F."/>
            <person name="Doudna J."/>
            <person name="Cate J.H.D."/>
            <person name="Banfield J.F."/>
        </authorList>
    </citation>
    <scope>NUCLEOTIDE SEQUENCE</scope>
    <source>
        <strain evidence="1">NC_groundwater_1520_Pr4_B-0.1um_53_5</strain>
    </source>
</reference>
<name>A0A933I9C2_UNCT6</name>
<dbReference type="Proteomes" id="UP000736328">
    <property type="component" value="Unassembled WGS sequence"/>
</dbReference>
<evidence type="ECO:0000313" key="1">
    <source>
        <dbReference type="EMBL" id="MBI4726601.1"/>
    </source>
</evidence>
<comment type="caution">
    <text evidence="1">The sequence shown here is derived from an EMBL/GenBank/DDBJ whole genome shotgun (WGS) entry which is preliminary data.</text>
</comment>
<proteinExistence type="predicted"/>
<dbReference type="Pfam" id="PF13941">
    <property type="entry name" value="MutL"/>
    <property type="match status" value="1"/>
</dbReference>
<organism evidence="1 2">
    <name type="scientific">candidate division TA06 bacterium</name>
    <dbReference type="NCBI Taxonomy" id="2250710"/>
    <lineage>
        <taxon>Bacteria</taxon>
        <taxon>Bacteria division TA06</taxon>
    </lineage>
</organism>
<sequence>MAVDPNQLKVILVTDCGSTTTKAILIEYKNGEYRQTTRGEAPTTVEKPFEDVTKGVLNAVREVEELCGRRILKGEDIITPVQGNEGVDIYMSTSSAGGGLQMMVAGVVKTMTGESAARAALGAGAIVMDVLASNDGRLPHQRIERIRHLRPDMILLSGGIDGGTVTHVAEMAELIGAADPKPRFGTSYMLPVIYAGNKDAREIVTKTLGEKTALLVKENLRPVLERENLKPARDAIHDVFMEHVMAHAPGYKKLMAMAHEVPIMPTPGAVGLMIQSLAKADDIAAVGVDIGGATTDVFSVFYGLNEKKERAATFNRTVSANLGMSYSISNVLAEAGLENIMRWVPFEMDEADLRNRIRNKMIRPTTIPQSLEELQIEQAISREALRLAFKQHKEMAVGLKGVQQERTISDAFDQSGSGDTLINMMDLNIMIGSGGVLSHAPRRAQSALMMIDAFEPSGITTMAVDSIFMAPHLGVLSTVHAPAANEVFVKDCLVRLGSAICPAGQGKEGQPCVTVRFTRADGSKVEESVKVGEMKLIPLGAEKIKAQIILAKHFDLGAGKGKELEATLEGGTVGVIIDGRGRILVLPADKKERIRKLNEWNQALNIYPTK</sequence>
<protein>
    <submittedName>
        <fullName evidence="1">Glutamate mutase L</fullName>
    </submittedName>
</protein>
<dbReference type="InterPro" id="IPR006230">
    <property type="entry name" value="MutL"/>
</dbReference>
<dbReference type="AlphaFoldDB" id="A0A933I9C2"/>
<dbReference type="EMBL" id="JACQXR010000062">
    <property type="protein sequence ID" value="MBI4726601.1"/>
    <property type="molecule type" value="Genomic_DNA"/>
</dbReference>